<feature type="domain" description="Calcineurin-like phosphoesterase" evidence="4">
    <location>
        <begin position="102"/>
        <end position="271"/>
    </location>
</feature>
<dbReference type="InterPro" id="IPR029052">
    <property type="entry name" value="Metallo-depent_PP-like"/>
</dbReference>
<dbReference type="Proteomes" id="UP000252415">
    <property type="component" value="Unassembled WGS sequence"/>
</dbReference>
<accession>A0A368W272</accession>
<evidence type="ECO:0000256" key="1">
    <source>
        <dbReference type="ARBA" id="ARBA00022723"/>
    </source>
</evidence>
<dbReference type="CDD" id="cd07385">
    <property type="entry name" value="MPP_YkuE_C"/>
    <property type="match status" value="1"/>
</dbReference>
<feature type="transmembrane region" description="Helical" evidence="3">
    <location>
        <begin position="60"/>
        <end position="77"/>
    </location>
</feature>
<keyword evidence="6" id="KW-1185">Reference proteome</keyword>
<dbReference type="Gene3D" id="3.60.21.10">
    <property type="match status" value="1"/>
</dbReference>
<dbReference type="AlphaFoldDB" id="A0A368W272"/>
<keyword evidence="2" id="KW-0378">Hydrolase</keyword>
<proteinExistence type="predicted"/>
<dbReference type="PANTHER" id="PTHR31302">
    <property type="entry name" value="TRANSMEMBRANE PROTEIN WITH METALLOPHOSPHOESTERASE DOMAIN-RELATED"/>
    <property type="match status" value="1"/>
</dbReference>
<dbReference type="GO" id="GO:0008758">
    <property type="term" value="F:UDP-2,3-diacylglucosamine hydrolase activity"/>
    <property type="evidence" value="ECO:0007669"/>
    <property type="project" value="TreeGrafter"/>
</dbReference>
<evidence type="ECO:0000256" key="2">
    <source>
        <dbReference type="ARBA" id="ARBA00022801"/>
    </source>
</evidence>
<keyword evidence="3" id="KW-1133">Transmembrane helix</keyword>
<evidence type="ECO:0000259" key="4">
    <source>
        <dbReference type="Pfam" id="PF00149"/>
    </source>
</evidence>
<protein>
    <recommendedName>
        <fullName evidence="4">Calcineurin-like phosphoesterase domain-containing protein</fullName>
    </recommendedName>
</protein>
<dbReference type="EMBL" id="QPJD01000006">
    <property type="protein sequence ID" value="RCW48579.1"/>
    <property type="molecule type" value="Genomic_DNA"/>
</dbReference>
<dbReference type="PANTHER" id="PTHR31302:SF31">
    <property type="entry name" value="PHOSPHODIESTERASE YAEI"/>
    <property type="match status" value="1"/>
</dbReference>
<dbReference type="GO" id="GO:0046872">
    <property type="term" value="F:metal ion binding"/>
    <property type="evidence" value="ECO:0007669"/>
    <property type="project" value="UniProtKB-KW"/>
</dbReference>
<keyword evidence="3" id="KW-0812">Transmembrane</keyword>
<dbReference type="InterPro" id="IPR004843">
    <property type="entry name" value="Calcineurin-like_PHP"/>
</dbReference>
<gene>
    <name evidence="5" type="ORF">DFP97_106281</name>
</gene>
<keyword evidence="1" id="KW-0479">Metal-binding</keyword>
<dbReference type="SUPFAM" id="SSF56300">
    <property type="entry name" value="Metallo-dependent phosphatases"/>
    <property type="match status" value="1"/>
</dbReference>
<sequence length="340" mass="38050">MDNNGIPYIVAHYTTLLLQQQWFLRKLSLLIGCTIVMHIYFDNISQKEGMSQVRKRSKKIILYIFIAVIAIVAFSYYQNNALSVTKFRISSDKLPNGFDSYRIVHLTDIHSKSFGKNQSNLVRKVKKLKPDLIAVTGDLVDRRKYNAEASIILMREMTKLAPVYYVTGNHECCRSKFEPLGKQLNELGVHVMRKKSEFIKLGQGEIRIAGVDDPTFNQHADGNAAKLNQHIGAALGTGTSDAFTILLSHRPELFSVYVQNKMDLTFSGHAHGGQVRLPFAGGLIAPGQGFLPRYDAGKYVEGDSTLIVSRGLGNSIIPQRLFNRPEIVMVELTPQSPPNE</sequence>
<keyword evidence="3" id="KW-0472">Membrane</keyword>
<dbReference type="Pfam" id="PF00149">
    <property type="entry name" value="Metallophos"/>
    <property type="match status" value="1"/>
</dbReference>
<evidence type="ECO:0000313" key="6">
    <source>
        <dbReference type="Proteomes" id="UP000252415"/>
    </source>
</evidence>
<dbReference type="GO" id="GO:0009245">
    <property type="term" value="P:lipid A biosynthetic process"/>
    <property type="evidence" value="ECO:0007669"/>
    <property type="project" value="TreeGrafter"/>
</dbReference>
<evidence type="ECO:0000256" key="3">
    <source>
        <dbReference type="SAM" id="Phobius"/>
    </source>
</evidence>
<reference evidence="5 6" key="1">
    <citation type="submission" date="2018-07" db="EMBL/GenBank/DDBJ databases">
        <title>Genomic Encyclopedia of Type Strains, Phase III (KMG-III): the genomes of soil and plant-associated and newly described type strains.</title>
        <authorList>
            <person name="Whitman W."/>
        </authorList>
    </citation>
    <scope>NUCLEOTIDE SEQUENCE [LARGE SCALE GENOMIC DNA]</scope>
    <source>
        <strain evidence="5 6">CECT 7506</strain>
    </source>
</reference>
<dbReference type="InterPro" id="IPR051158">
    <property type="entry name" value="Metallophosphoesterase_sf"/>
</dbReference>
<organism evidence="5 6">
    <name type="scientific">Paenibacillus prosopidis</name>
    <dbReference type="NCBI Taxonomy" id="630520"/>
    <lineage>
        <taxon>Bacteria</taxon>
        <taxon>Bacillati</taxon>
        <taxon>Bacillota</taxon>
        <taxon>Bacilli</taxon>
        <taxon>Bacillales</taxon>
        <taxon>Paenibacillaceae</taxon>
        <taxon>Paenibacillus</taxon>
    </lineage>
</organism>
<comment type="caution">
    <text evidence="5">The sequence shown here is derived from an EMBL/GenBank/DDBJ whole genome shotgun (WGS) entry which is preliminary data.</text>
</comment>
<evidence type="ECO:0000313" key="5">
    <source>
        <dbReference type="EMBL" id="RCW48579.1"/>
    </source>
</evidence>
<dbReference type="GO" id="GO:0016020">
    <property type="term" value="C:membrane"/>
    <property type="evidence" value="ECO:0007669"/>
    <property type="project" value="GOC"/>
</dbReference>
<name>A0A368W272_9BACL</name>
<feature type="transmembrane region" description="Helical" evidence="3">
    <location>
        <begin position="22"/>
        <end position="40"/>
    </location>
</feature>